<evidence type="ECO:0000256" key="1">
    <source>
        <dbReference type="ARBA" id="ARBA00009283"/>
    </source>
</evidence>
<dbReference type="PANTHER" id="PTHR11782:SF127">
    <property type="entry name" value="NTPASE, ISOFORM F"/>
    <property type="match status" value="1"/>
</dbReference>
<dbReference type="FunFam" id="3.30.420.40:FF:000052">
    <property type="entry name" value="Ectonucleoside triphosphate diphosphohydrolase 5"/>
    <property type="match status" value="1"/>
</dbReference>
<dbReference type="STRING" id="407821.A0A087T477"/>
<evidence type="ECO:0000313" key="6">
    <source>
        <dbReference type="EMBL" id="KFM59916.1"/>
    </source>
</evidence>
<gene>
    <name evidence="6" type="ORF">X975_23254</name>
</gene>
<evidence type="ECO:0000256" key="4">
    <source>
        <dbReference type="PIRSR" id="PIRSR600407-1"/>
    </source>
</evidence>
<dbReference type="OrthoDB" id="6372431at2759"/>
<evidence type="ECO:0000256" key="3">
    <source>
        <dbReference type="ARBA" id="ARBA00038863"/>
    </source>
</evidence>
<dbReference type="Gene3D" id="3.30.420.150">
    <property type="entry name" value="Exopolyphosphatase. Domain 2"/>
    <property type="match status" value="1"/>
</dbReference>
<dbReference type="Gene3D" id="3.30.420.40">
    <property type="match status" value="1"/>
</dbReference>
<keyword evidence="7" id="KW-1185">Reference proteome</keyword>
<feature type="non-terminal residue" evidence="6">
    <location>
        <position position="341"/>
    </location>
</feature>
<dbReference type="PANTHER" id="PTHR11782">
    <property type="entry name" value="ADENOSINE/GUANOSINE DIPHOSPHATASE"/>
    <property type="match status" value="1"/>
</dbReference>
<keyword evidence="5" id="KW-0547">Nucleotide-binding</keyword>
<dbReference type="EC" id="3.6.1.6" evidence="3"/>
<organism evidence="6 7">
    <name type="scientific">Stegodyphus mimosarum</name>
    <name type="common">African social velvet spider</name>
    <dbReference type="NCBI Taxonomy" id="407821"/>
    <lineage>
        <taxon>Eukaryota</taxon>
        <taxon>Metazoa</taxon>
        <taxon>Ecdysozoa</taxon>
        <taxon>Arthropoda</taxon>
        <taxon>Chelicerata</taxon>
        <taxon>Arachnida</taxon>
        <taxon>Araneae</taxon>
        <taxon>Araneomorphae</taxon>
        <taxon>Entelegynae</taxon>
        <taxon>Eresoidea</taxon>
        <taxon>Eresidae</taxon>
        <taxon>Stegodyphus</taxon>
    </lineage>
</organism>
<evidence type="ECO:0000313" key="7">
    <source>
        <dbReference type="Proteomes" id="UP000054359"/>
    </source>
</evidence>
<feature type="active site" description="Proton acceptor" evidence="4">
    <location>
        <position position="171"/>
    </location>
</feature>
<dbReference type="EMBL" id="KK113341">
    <property type="protein sequence ID" value="KFM59916.1"/>
    <property type="molecule type" value="Genomic_DNA"/>
</dbReference>
<evidence type="ECO:0000256" key="2">
    <source>
        <dbReference type="ARBA" id="ARBA00022801"/>
    </source>
</evidence>
<keyword evidence="5" id="KW-0067">ATP-binding</keyword>
<sequence length="341" mass="38305">MDAQHKLKWSLYITLATLFIFLSVTELGHFSSAKKSLFPTQIPETSDKHVIVFDGGSTGTRIHVFSFVNSSSGLLILKDEYFEEVKPGLSNFANKPKKAAKSVFHLLEKAKAFVPPNSWDQTPITLKATAGLRLLPSYMSDSILEEVSKTFHDSPFLCDKNCVSVLDGKDEGLYAWFTLNFLLGRLHEPNHSVASLDLGGGSTQVTFSPVDLDTVVFSPKDYIVKRKVLNKTMSIYTHSYLGLGLMSARLSILKLSNVKSDHSENESSFTSSCIHPNVNVKWKFDLNEYNVSGRADEQFGFKYCYDKAVKFLGDSVDQPEELLKREVYALSYYYDRAVDLK</sequence>
<keyword evidence="2 6" id="KW-0378">Hydrolase</keyword>
<dbReference type="AlphaFoldDB" id="A0A087T477"/>
<dbReference type="Proteomes" id="UP000054359">
    <property type="component" value="Unassembled WGS sequence"/>
</dbReference>
<name>A0A087T477_STEMI</name>
<feature type="binding site" evidence="5">
    <location>
        <begin position="200"/>
        <end position="204"/>
    </location>
    <ligand>
        <name>ATP</name>
        <dbReference type="ChEBI" id="CHEBI:30616"/>
    </ligand>
</feature>
<dbReference type="InterPro" id="IPR000407">
    <property type="entry name" value="GDA1_CD39_NTPase"/>
</dbReference>
<reference evidence="6 7" key="1">
    <citation type="submission" date="2013-11" db="EMBL/GenBank/DDBJ databases">
        <title>Genome sequencing of Stegodyphus mimosarum.</title>
        <authorList>
            <person name="Bechsgaard J."/>
        </authorList>
    </citation>
    <scope>NUCLEOTIDE SEQUENCE [LARGE SCALE GENOMIC DNA]</scope>
</reference>
<dbReference type="GO" id="GO:0017110">
    <property type="term" value="F:nucleoside diphosphate phosphatase activity"/>
    <property type="evidence" value="ECO:0007669"/>
    <property type="project" value="UniProtKB-EC"/>
</dbReference>
<evidence type="ECO:0000256" key="5">
    <source>
        <dbReference type="PIRSR" id="PIRSR600407-2"/>
    </source>
</evidence>
<dbReference type="OMA" id="GEQYEAM"/>
<accession>A0A087T477</accession>
<dbReference type="Pfam" id="PF01150">
    <property type="entry name" value="GDA1_CD39"/>
    <property type="match status" value="1"/>
</dbReference>
<dbReference type="GO" id="GO:0005524">
    <property type="term" value="F:ATP binding"/>
    <property type="evidence" value="ECO:0007669"/>
    <property type="project" value="UniProtKB-KW"/>
</dbReference>
<comment type="similarity">
    <text evidence="1">Belongs to the GDA1/CD39 NTPase family.</text>
</comment>
<protein>
    <recommendedName>
        <fullName evidence="3">nucleoside diphosphate phosphatase</fullName>
        <ecNumber evidence="3">3.6.1.6</ecNumber>
    </recommendedName>
</protein>
<proteinExistence type="inferred from homology"/>